<evidence type="ECO:0008006" key="4">
    <source>
        <dbReference type="Google" id="ProtNLM"/>
    </source>
</evidence>
<proteinExistence type="predicted"/>
<dbReference type="Proteomes" id="UP000589620">
    <property type="component" value="Unassembled WGS sequence"/>
</dbReference>
<organism evidence="2 3">
    <name type="scientific">Leifsonia soli</name>
    <dbReference type="NCBI Taxonomy" id="582665"/>
    <lineage>
        <taxon>Bacteria</taxon>
        <taxon>Bacillati</taxon>
        <taxon>Actinomycetota</taxon>
        <taxon>Actinomycetes</taxon>
        <taxon>Micrococcales</taxon>
        <taxon>Microbacteriaceae</taxon>
        <taxon>Leifsonia</taxon>
    </lineage>
</organism>
<comment type="caution">
    <text evidence="2">The sequence shown here is derived from an EMBL/GenBank/DDBJ whole genome shotgun (WGS) entry which is preliminary data.</text>
</comment>
<evidence type="ECO:0000313" key="2">
    <source>
        <dbReference type="EMBL" id="NYD72662.1"/>
    </source>
</evidence>
<dbReference type="InterPro" id="IPR045596">
    <property type="entry name" value="DUF6459"/>
</dbReference>
<name>A0A852SVD0_9MICO</name>
<keyword evidence="3" id="KW-1185">Reference proteome</keyword>
<dbReference type="EMBL" id="JACCBJ010000001">
    <property type="protein sequence ID" value="NYD72662.1"/>
    <property type="molecule type" value="Genomic_DNA"/>
</dbReference>
<feature type="region of interest" description="Disordered" evidence="1">
    <location>
        <begin position="1"/>
        <end position="22"/>
    </location>
</feature>
<gene>
    <name evidence="2" type="ORF">BJ963_000181</name>
</gene>
<sequence>MDRVIARREGRPGDLVEFPTNGEPSPATLCSNLARSVVEILAGARPLDQIGRWVSDSVYVHLLRRTMLTVQARTTAADNPLRPRMTIGDPLLAFPVEGVVEAVVMVHQPGRSRAVAIRLERHRTRWRATAINVL</sequence>
<dbReference type="AlphaFoldDB" id="A0A852SVD0"/>
<feature type="compositionally biased region" description="Basic and acidic residues" evidence="1">
    <location>
        <begin position="1"/>
        <end position="14"/>
    </location>
</feature>
<evidence type="ECO:0000256" key="1">
    <source>
        <dbReference type="SAM" id="MobiDB-lite"/>
    </source>
</evidence>
<reference evidence="2 3" key="1">
    <citation type="submission" date="2020-07" db="EMBL/GenBank/DDBJ databases">
        <title>Sequencing the genomes of 1000 actinobacteria strains.</title>
        <authorList>
            <person name="Klenk H.-P."/>
        </authorList>
    </citation>
    <scope>NUCLEOTIDE SEQUENCE [LARGE SCALE GENOMIC DNA]</scope>
    <source>
        <strain evidence="2 3">DSM 23871</strain>
    </source>
</reference>
<accession>A0A852SVD0</accession>
<protein>
    <recommendedName>
        <fullName evidence="4">3-hydroxyacyl-CoA dehydrogenase</fullName>
    </recommendedName>
</protein>
<evidence type="ECO:0000313" key="3">
    <source>
        <dbReference type="Proteomes" id="UP000589620"/>
    </source>
</evidence>
<dbReference type="Pfam" id="PF20060">
    <property type="entry name" value="DUF6459"/>
    <property type="match status" value="1"/>
</dbReference>